<keyword evidence="1" id="KW-0378">Hydrolase</keyword>
<evidence type="ECO:0000313" key="1">
    <source>
        <dbReference type="EMBL" id="SMC72035.1"/>
    </source>
</evidence>
<evidence type="ECO:0000313" key="2">
    <source>
        <dbReference type="Proteomes" id="UP000192328"/>
    </source>
</evidence>
<reference evidence="1" key="1">
    <citation type="submission" date="2017-04" db="EMBL/GenBank/DDBJ databases">
        <authorList>
            <person name="Varghese N."/>
            <person name="Submissions S."/>
        </authorList>
    </citation>
    <scope>NUCLEOTIDE SEQUENCE</scope>
    <source>
        <strain evidence="1">WTE2008</strain>
    </source>
</reference>
<name>A0AC61PMV9_9FIRM</name>
<protein>
    <submittedName>
        <fullName evidence="1">Glycosyl hydrolases family 28</fullName>
    </submittedName>
</protein>
<dbReference type="EMBL" id="FWXZ01000004">
    <property type="protein sequence ID" value="SMC72035.1"/>
    <property type="molecule type" value="Genomic_DNA"/>
</dbReference>
<organism evidence="1 2">
    <name type="scientific">Aristaeella lactis</name>
    <dbReference type="NCBI Taxonomy" id="3046383"/>
    <lineage>
        <taxon>Bacteria</taxon>
        <taxon>Bacillati</taxon>
        <taxon>Bacillota</taxon>
        <taxon>Clostridia</taxon>
        <taxon>Eubacteriales</taxon>
        <taxon>Aristaeellaceae</taxon>
        <taxon>Aristaeella</taxon>
    </lineage>
</organism>
<proteinExistence type="predicted"/>
<keyword evidence="2" id="KW-1185">Reference proteome</keyword>
<accession>A0AC61PMV9</accession>
<gene>
    <name evidence="1" type="ORF">SAMN06297397_2165</name>
</gene>
<sequence length="468" mass="51915">METIREGKEPSWCRELKTNMARMAQELIKVVRERTDGGPIFTPEEFGYQPGETATEAIQGAIEAAAEQGGIVRLGNGDYVSGTLVMRSGVCLEVRAGSRLLGSTDLRDYPEHHAARLTVQDTSMGMHQSLLFAEGCENICLRGGGVIDGRGSPAHFPGEETAQGTPGRPFLIRMIDCRNVHIADLTMKDAACWMQNYLNCENLLLEGLTVRNHANYNNDGMDIDGCRNVVIRNCRVSSGDDALCFKGAGQRELSRVLVEDCDFYSACNAVKVGTDTQGDFRQVYIRRCRIGGLAEDPSGLKHACADSGISLEMVDGGTLENFLIEDIHMIRAWSPFFLRLENRGRVKPGDPAPGPGTLRRVLFSDIRGRETGPRGSYLLGIPEKPIEDIAFRRVLLRQETSRRPVRKEKDFDEMRGVYPDAHMIDPVGDAPAYALWARHVRGLSLDGYEVIPEGKERRPAYIFTDTEF</sequence>
<dbReference type="Proteomes" id="UP000192328">
    <property type="component" value="Unassembled WGS sequence"/>
</dbReference>
<comment type="caution">
    <text evidence="1">The sequence shown here is derived from an EMBL/GenBank/DDBJ whole genome shotgun (WGS) entry which is preliminary data.</text>
</comment>